<accession>A0A9W7F6S0</accession>
<dbReference type="InterPro" id="IPR036691">
    <property type="entry name" value="Endo/exonu/phosph_ase_sf"/>
</dbReference>
<evidence type="ECO:0000313" key="2">
    <source>
        <dbReference type="Proteomes" id="UP001165082"/>
    </source>
</evidence>
<proteinExistence type="predicted"/>
<reference evidence="1" key="1">
    <citation type="submission" date="2022-07" db="EMBL/GenBank/DDBJ databases">
        <title>Genome analysis of Parmales, a sister group of diatoms, reveals the evolutionary specialization of diatoms from phago-mixotrophs to photoautotrophs.</title>
        <authorList>
            <person name="Ban H."/>
            <person name="Sato S."/>
            <person name="Yoshikawa S."/>
            <person name="Kazumasa Y."/>
            <person name="Nakamura Y."/>
            <person name="Ichinomiya M."/>
            <person name="Saitoh K."/>
            <person name="Sato N."/>
            <person name="Blanc-Mathieu R."/>
            <person name="Endo H."/>
            <person name="Kuwata A."/>
            <person name="Ogata H."/>
        </authorList>
    </citation>
    <scope>NUCLEOTIDE SEQUENCE</scope>
</reference>
<dbReference type="OrthoDB" id="497840at2759"/>
<protein>
    <recommendedName>
        <fullName evidence="3">Endonuclease/exonuclease/phosphatase domain-containing protein</fullName>
    </recommendedName>
</protein>
<evidence type="ECO:0000313" key="1">
    <source>
        <dbReference type="EMBL" id="GMI03383.1"/>
    </source>
</evidence>
<dbReference type="AlphaFoldDB" id="A0A9W7F6S0"/>
<evidence type="ECO:0008006" key="3">
    <source>
        <dbReference type="Google" id="ProtNLM"/>
    </source>
</evidence>
<dbReference type="EMBL" id="BRXZ01000029">
    <property type="protein sequence ID" value="GMI03383.1"/>
    <property type="molecule type" value="Genomic_DNA"/>
</dbReference>
<gene>
    <name evidence="1" type="ORF">TrRE_jg5180</name>
</gene>
<dbReference type="Proteomes" id="UP001165082">
    <property type="component" value="Unassembled WGS sequence"/>
</dbReference>
<sequence length="517" mass="57267">MSNFAFRSGARGLSVATWNVAAINNNPFEYWITMKGHPAYNKMMVDVENFIENPGSEDVAVNKVFTDVMYDSLEKHMGAAGFKDLPKVREFWENDFKSRPIITGFMKDKSLGSKRLTSMPDRYTNTINVVGSSDPVCRPTVINMYEGDLSTLDLWWEQWSTYMFETPLTISGKNGQETMKVCEMLAPIKSSKYPAITPEEEAISIPLQVVAHAIFDSILVHMLNTISGPSVWQPMKREIVQALNKQKVPKTLGILAEQYIESDVICLQEVSAAMIEQARSVPTLASKFHIVASAHLDAKRDQNSVVFLSKAKFPQGANSEITDLVEKAFPVGVKVPVAQGDIMAITAVDSAGRSFVVASFHGDTNGLATIPVLRAIHKVMKETPALQGHKLVFGLDANTYETGSKDKQGVVEFGEEFVSLGYSSNWGDKPSPSEYTTYNARTYLQPQLNKALKNDEKRAKGDVNPKDFVLFEAASWDVIDNLKDNTGKGAYLEDTPFPTLEWPSDHGLLCCHLGAKE</sequence>
<comment type="caution">
    <text evidence="1">The sequence shown here is derived from an EMBL/GenBank/DDBJ whole genome shotgun (WGS) entry which is preliminary data.</text>
</comment>
<keyword evidence="2" id="KW-1185">Reference proteome</keyword>
<organism evidence="1 2">
    <name type="scientific">Triparma retinervis</name>
    <dbReference type="NCBI Taxonomy" id="2557542"/>
    <lineage>
        <taxon>Eukaryota</taxon>
        <taxon>Sar</taxon>
        <taxon>Stramenopiles</taxon>
        <taxon>Ochrophyta</taxon>
        <taxon>Bolidophyceae</taxon>
        <taxon>Parmales</taxon>
        <taxon>Triparmaceae</taxon>
        <taxon>Triparma</taxon>
    </lineage>
</organism>
<dbReference type="Gene3D" id="3.60.10.10">
    <property type="entry name" value="Endonuclease/exonuclease/phosphatase"/>
    <property type="match status" value="1"/>
</dbReference>
<dbReference type="SUPFAM" id="SSF56219">
    <property type="entry name" value="DNase I-like"/>
    <property type="match status" value="1"/>
</dbReference>
<name>A0A9W7F6S0_9STRA</name>